<feature type="transmembrane region" description="Helical" evidence="1">
    <location>
        <begin position="45"/>
        <end position="68"/>
    </location>
</feature>
<gene>
    <name evidence="2" type="ORF">N7463_009612</name>
</gene>
<keyword evidence="1" id="KW-0812">Transmembrane</keyword>
<dbReference type="OrthoDB" id="4368179at2759"/>
<reference evidence="2" key="1">
    <citation type="submission" date="2022-12" db="EMBL/GenBank/DDBJ databases">
        <authorList>
            <person name="Petersen C."/>
        </authorList>
    </citation>
    <scope>NUCLEOTIDE SEQUENCE</scope>
    <source>
        <strain evidence="2">IBT 29495</strain>
    </source>
</reference>
<name>A0A9X0C0V8_9EURO</name>
<reference evidence="2" key="2">
    <citation type="journal article" date="2023" name="IMA Fungus">
        <title>Comparative genomic study of the Penicillium genus elucidates a diverse pangenome and 15 lateral gene transfer events.</title>
        <authorList>
            <person name="Petersen C."/>
            <person name="Sorensen T."/>
            <person name="Nielsen M.R."/>
            <person name="Sondergaard T.E."/>
            <person name="Sorensen J.L."/>
            <person name="Fitzpatrick D.A."/>
            <person name="Frisvad J.C."/>
            <person name="Nielsen K.L."/>
        </authorList>
    </citation>
    <scope>NUCLEOTIDE SEQUENCE</scope>
    <source>
        <strain evidence="2">IBT 29495</strain>
    </source>
</reference>
<organism evidence="2 3">
    <name type="scientific">Penicillium fimorum</name>
    <dbReference type="NCBI Taxonomy" id="1882269"/>
    <lineage>
        <taxon>Eukaryota</taxon>
        <taxon>Fungi</taxon>
        <taxon>Dikarya</taxon>
        <taxon>Ascomycota</taxon>
        <taxon>Pezizomycotina</taxon>
        <taxon>Eurotiomycetes</taxon>
        <taxon>Eurotiomycetidae</taxon>
        <taxon>Eurotiales</taxon>
        <taxon>Aspergillaceae</taxon>
        <taxon>Penicillium</taxon>
    </lineage>
</organism>
<keyword evidence="1" id="KW-0472">Membrane</keyword>
<dbReference type="EMBL" id="JAPWDS010000006">
    <property type="protein sequence ID" value="KAJ5493525.1"/>
    <property type="molecule type" value="Genomic_DNA"/>
</dbReference>
<keyword evidence="1" id="KW-1133">Transmembrane helix</keyword>
<evidence type="ECO:0000313" key="2">
    <source>
        <dbReference type="EMBL" id="KAJ5493525.1"/>
    </source>
</evidence>
<dbReference type="Proteomes" id="UP001149954">
    <property type="component" value="Unassembled WGS sequence"/>
</dbReference>
<keyword evidence="3" id="KW-1185">Reference proteome</keyword>
<evidence type="ECO:0000313" key="3">
    <source>
        <dbReference type="Proteomes" id="UP001149954"/>
    </source>
</evidence>
<accession>A0A9X0C0V8</accession>
<comment type="caution">
    <text evidence="2">The sequence shown here is derived from an EMBL/GenBank/DDBJ whole genome shotgun (WGS) entry which is preliminary data.</text>
</comment>
<evidence type="ECO:0000256" key="1">
    <source>
        <dbReference type="SAM" id="Phobius"/>
    </source>
</evidence>
<dbReference type="AlphaFoldDB" id="A0A9X0C0V8"/>
<sequence length="83" mass="9074">MRPHGTSHHVLMLPLQLQTTILITFAVESRQEWATQVGPFYFRDMFAALGFGGATGVMIAIIGGRALLPIIAVQFVSTRADKC</sequence>
<proteinExistence type="predicted"/>
<protein>
    <submittedName>
        <fullName evidence="2">Major facilitator superfamily domain general substrate transporter</fullName>
    </submittedName>
</protein>